<dbReference type="Proteomes" id="UP001195914">
    <property type="component" value="Unassembled WGS sequence"/>
</dbReference>
<dbReference type="EMBL" id="JAHBMH010000044">
    <property type="protein sequence ID" value="KAK1936086.1"/>
    <property type="molecule type" value="Genomic_DNA"/>
</dbReference>
<name>A0AAD9GCS5_BABDI</name>
<protein>
    <submittedName>
        <fullName evidence="1">Uncharacterized protein</fullName>
    </submittedName>
</protein>
<sequence>MDFSPEEERAGIHTTINLHAKRIVTAFYSIIECSQLEANRDCLIRTDIDNFQLKLHNDFLLHSCRSLYMVASDIAINALIHTPERNPEARLERETAVARDLDGLRSRIAEFEDSLDRE</sequence>
<keyword evidence="2" id="KW-1185">Reference proteome</keyword>
<evidence type="ECO:0000313" key="2">
    <source>
        <dbReference type="Proteomes" id="UP001195914"/>
    </source>
</evidence>
<evidence type="ECO:0000313" key="1">
    <source>
        <dbReference type="EMBL" id="KAK1936086.1"/>
    </source>
</evidence>
<proteinExistence type="predicted"/>
<reference evidence="1" key="2">
    <citation type="submission" date="2021-05" db="EMBL/GenBank/DDBJ databases">
        <authorList>
            <person name="Pain A."/>
        </authorList>
    </citation>
    <scope>NUCLEOTIDE SEQUENCE</scope>
    <source>
        <strain evidence="1">1802A</strain>
    </source>
</reference>
<organism evidence="1 2">
    <name type="scientific">Babesia divergens</name>
    <dbReference type="NCBI Taxonomy" id="32595"/>
    <lineage>
        <taxon>Eukaryota</taxon>
        <taxon>Sar</taxon>
        <taxon>Alveolata</taxon>
        <taxon>Apicomplexa</taxon>
        <taxon>Aconoidasida</taxon>
        <taxon>Piroplasmida</taxon>
        <taxon>Babesiidae</taxon>
        <taxon>Babesia</taxon>
    </lineage>
</organism>
<dbReference type="AlphaFoldDB" id="A0AAD9GCS5"/>
<comment type="caution">
    <text evidence="1">The sequence shown here is derived from an EMBL/GenBank/DDBJ whole genome shotgun (WGS) entry which is preliminary data.</text>
</comment>
<reference evidence="1" key="1">
    <citation type="journal article" date="2014" name="Nucleic Acids Res.">
        <title>The evolutionary dynamics of variant antigen genes in Babesia reveal a history of genomic innovation underlying host-parasite interaction.</title>
        <authorList>
            <person name="Jackson A.P."/>
            <person name="Otto T.D."/>
            <person name="Darby A."/>
            <person name="Ramaprasad A."/>
            <person name="Xia D."/>
            <person name="Echaide I.E."/>
            <person name="Farber M."/>
            <person name="Gahlot S."/>
            <person name="Gamble J."/>
            <person name="Gupta D."/>
            <person name="Gupta Y."/>
            <person name="Jackson L."/>
            <person name="Malandrin L."/>
            <person name="Malas T.B."/>
            <person name="Moussa E."/>
            <person name="Nair M."/>
            <person name="Reid A.J."/>
            <person name="Sanders M."/>
            <person name="Sharma J."/>
            <person name="Tracey A."/>
            <person name="Quail M.A."/>
            <person name="Weir W."/>
            <person name="Wastling J.M."/>
            <person name="Hall N."/>
            <person name="Willadsen P."/>
            <person name="Lingelbach K."/>
            <person name="Shiels B."/>
            <person name="Tait A."/>
            <person name="Berriman M."/>
            <person name="Allred D.R."/>
            <person name="Pain A."/>
        </authorList>
    </citation>
    <scope>NUCLEOTIDE SEQUENCE</scope>
    <source>
        <strain evidence="1">1802A</strain>
    </source>
</reference>
<accession>A0AAD9GCS5</accession>
<gene>
    <name evidence="1" type="ORF">X943_001344</name>
</gene>